<feature type="transmembrane region" description="Helical" evidence="1">
    <location>
        <begin position="137"/>
        <end position="159"/>
    </location>
</feature>
<feature type="transmembrane region" description="Helical" evidence="1">
    <location>
        <begin position="12"/>
        <end position="34"/>
    </location>
</feature>
<feature type="transmembrane region" description="Helical" evidence="1">
    <location>
        <begin position="235"/>
        <end position="252"/>
    </location>
</feature>
<dbReference type="PaxDb" id="55529-EKX51425"/>
<dbReference type="PANTHER" id="PTHR11360">
    <property type="entry name" value="MONOCARBOXYLATE TRANSPORTER"/>
    <property type="match status" value="1"/>
</dbReference>
<protein>
    <recommendedName>
        <fullName evidence="5">Major facilitator superfamily (MFS) profile domain-containing protein</fullName>
    </recommendedName>
</protein>
<dbReference type="eggNOG" id="KOG2504">
    <property type="taxonomic scope" value="Eukaryota"/>
</dbReference>
<dbReference type="AlphaFoldDB" id="L1JTA3"/>
<dbReference type="KEGG" id="gtt:GUITHDRAFT_102692"/>
<dbReference type="GO" id="GO:0022857">
    <property type="term" value="F:transmembrane transporter activity"/>
    <property type="evidence" value="ECO:0007669"/>
    <property type="project" value="InterPro"/>
</dbReference>
<dbReference type="OMA" id="WVLASHQ"/>
<keyword evidence="1" id="KW-0812">Transmembrane</keyword>
<dbReference type="Pfam" id="PF07690">
    <property type="entry name" value="MFS_1"/>
    <property type="match status" value="1"/>
</dbReference>
<feature type="transmembrane region" description="Helical" evidence="1">
    <location>
        <begin position="264"/>
        <end position="283"/>
    </location>
</feature>
<evidence type="ECO:0000313" key="4">
    <source>
        <dbReference type="Proteomes" id="UP000011087"/>
    </source>
</evidence>
<keyword evidence="1" id="KW-0472">Membrane</keyword>
<dbReference type="GeneID" id="17308059"/>
<dbReference type="InterPro" id="IPR011701">
    <property type="entry name" value="MFS"/>
</dbReference>
<dbReference type="OrthoDB" id="6499973at2759"/>
<evidence type="ECO:0000313" key="2">
    <source>
        <dbReference type="EMBL" id="EKX51425.1"/>
    </source>
</evidence>
<evidence type="ECO:0000313" key="3">
    <source>
        <dbReference type="EnsemblProtists" id="EKX51425"/>
    </source>
</evidence>
<sequence>MHFDEPPDGGWGWVVVAAGFLTHVNVLGLQYSFGIFFKVLLEDESLGSKGSIASALMLLCSYPAGVLVRRYGMRIVPLVGSLLISCGLFLSRWHLVSSLWMLYFTYGLIAGVGFALTWAPAVIAVNRYFTSKRALCSGLSVAGSGIGTIIFASITSVLIDLIGWRSTLRALAIITGEKEEERSNAHAATQKTETKKPGEQMALVLLVYAAVLWIPYTFLVAFAEGEVGLTSSQSARLVAIMGISSTIGRLLIGRAASFLSQMKLLQASMAITGLAVASLAFLPQQEATLVLFAIFFGSFAGSVVALIAPILVEQIVESRGRQTGGERVGAVSKAPGVVLAAPLGGALRDMTSSYFLTWAAPGLLMVATSFLIPAIHMANSSAVDERRSSHLYQ</sequence>
<proteinExistence type="predicted"/>
<dbReference type="HOGENOM" id="CLU_001265_59_1_1"/>
<organism evidence="2">
    <name type="scientific">Guillardia theta (strain CCMP2712)</name>
    <name type="common">Cryptophyte</name>
    <dbReference type="NCBI Taxonomy" id="905079"/>
    <lineage>
        <taxon>Eukaryota</taxon>
        <taxon>Cryptophyceae</taxon>
        <taxon>Pyrenomonadales</taxon>
        <taxon>Geminigeraceae</taxon>
        <taxon>Guillardia</taxon>
    </lineage>
</organism>
<feature type="transmembrane region" description="Helical" evidence="1">
    <location>
        <begin position="102"/>
        <end position="125"/>
    </location>
</feature>
<dbReference type="STRING" id="905079.L1JTA3"/>
<reference evidence="3" key="3">
    <citation type="submission" date="2015-06" db="UniProtKB">
        <authorList>
            <consortium name="EnsemblProtists"/>
        </authorList>
    </citation>
    <scope>IDENTIFICATION</scope>
</reference>
<dbReference type="PANTHER" id="PTHR11360:SF284">
    <property type="entry name" value="EG:103B4.3 PROTEIN-RELATED"/>
    <property type="match status" value="1"/>
</dbReference>
<feature type="transmembrane region" description="Helical" evidence="1">
    <location>
        <begin position="289"/>
        <end position="312"/>
    </location>
</feature>
<keyword evidence="1" id="KW-1133">Transmembrane helix</keyword>
<dbReference type="Proteomes" id="UP000011087">
    <property type="component" value="Unassembled WGS sequence"/>
</dbReference>
<dbReference type="InterPro" id="IPR036259">
    <property type="entry name" value="MFS_trans_sf"/>
</dbReference>
<dbReference type="EMBL" id="JH992975">
    <property type="protein sequence ID" value="EKX51425.1"/>
    <property type="molecule type" value="Genomic_DNA"/>
</dbReference>
<keyword evidence="4" id="KW-1185">Reference proteome</keyword>
<reference evidence="4" key="2">
    <citation type="submission" date="2012-11" db="EMBL/GenBank/DDBJ databases">
        <authorList>
            <person name="Kuo A."/>
            <person name="Curtis B.A."/>
            <person name="Tanifuji G."/>
            <person name="Burki F."/>
            <person name="Gruber A."/>
            <person name="Irimia M."/>
            <person name="Maruyama S."/>
            <person name="Arias M.C."/>
            <person name="Ball S.G."/>
            <person name="Gile G.H."/>
            <person name="Hirakawa Y."/>
            <person name="Hopkins J.F."/>
            <person name="Rensing S.A."/>
            <person name="Schmutz J."/>
            <person name="Symeonidi A."/>
            <person name="Elias M."/>
            <person name="Eveleigh R.J."/>
            <person name="Herman E.K."/>
            <person name="Klute M.J."/>
            <person name="Nakayama T."/>
            <person name="Obornik M."/>
            <person name="Reyes-Prieto A."/>
            <person name="Armbrust E.V."/>
            <person name="Aves S.J."/>
            <person name="Beiko R.G."/>
            <person name="Coutinho P."/>
            <person name="Dacks J.B."/>
            <person name="Durnford D.G."/>
            <person name="Fast N.M."/>
            <person name="Green B.R."/>
            <person name="Grisdale C."/>
            <person name="Hempe F."/>
            <person name="Henrissat B."/>
            <person name="Hoppner M.P."/>
            <person name="Ishida K.-I."/>
            <person name="Kim E."/>
            <person name="Koreny L."/>
            <person name="Kroth P.G."/>
            <person name="Liu Y."/>
            <person name="Malik S.-B."/>
            <person name="Maier U.G."/>
            <person name="McRose D."/>
            <person name="Mock T."/>
            <person name="Neilson J.A."/>
            <person name="Onodera N.T."/>
            <person name="Poole A.M."/>
            <person name="Pritham E.J."/>
            <person name="Richards T.A."/>
            <person name="Rocap G."/>
            <person name="Roy S.W."/>
            <person name="Sarai C."/>
            <person name="Schaack S."/>
            <person name="Shirato S."/>
            <person name="Slamovits C.H."/>
            <person name="Spencer D.F."/>
            <person name="Suzuki S."/>
            <person name="Worden A.Z."/>
            <person name="Zauner S."/>
            <person name="Barry K."/>
            <person name="Bell C."/>
            <person name="Bharti A.K."/>
            <person name="Crow J.A."/>
            <person name="Grimwood J."/>
            <person name="Kramer R."/>
            <person name="Lindquist E."/>
            <person name="Lucas S."/>
            <person name="Salamov A."/>
            <person name="McFadden G.I."/>
            <person name="Lane C.E."/>
            <person name="Keeling P.J."/>
            <person name="Gray M.W."/>
            <person name="Grigoriev I.V."/>
            <person name="Archibald J.M."/>
        </authorList>
    </citation>
    <scope>NUCLEOTIDE SEQUENCE</scope>
    <source>
        <strain evidence="4">CCMP2712</strain>
    </source>
</reference>
<feature type="transmembrane region" description="Helical" evidence="1">
    <location>
        <begin position="46"/>
        <end position="65"/>
    </location>
</feature>
<evidence type="ECO:0008006" key="5">
    <source>
        <dbReference type="Google" id="ProtNLM"/>
    </source>
</evidence>
<feature type="transmembrane region" description="Helical" evidence="1">
    <location>
        <begin position="201"/>
        <end position="223"/>
    </location>
</feature>
<dbReference type="Gene3D" id="1.20.1250.20">
    <property type="entry name" value="MFS general substrate transporter like domains"/>
    <property type="match status" value="2"/>
</dbReference>
<feature type="transmembrane region" description="Helical" evidence="1">
    <location>
        <begin position="355"/>
        <end position="378"/>
    </location>
</feature>
<evidence type="ECO:0000256" key="1">
    <source>
        <dbReference type="SAM" id="Phobius"/>
    </source>
</evidence>
<accession>L1JTA3</accession>
<dbReference type="RefSeq" id="XP_005838405.1">
    <property type="nucleotide sequence ID" value="XM_005838348.1"/>
</dbReference>
<gene>
    <name evidence="2" type="ORF">GUITHDRAFT_102692</name>
</gene>
<feature type="transmembrane region" description="Helical" evidence="1">
    <location>
        <begin position="71"/>
        <end position="90"/>
    </location>
</feature>
<dbReference type="InterPro" id="IPR050327">
    <property type="entry name" value="Proton-linked_MCT"/>
</dbReference>
<dbReference type="EnsemblProtists" id="EKX51425">
    <property type="protein sequence ID" value="EKX51425"/>
    <property type="gene ID" value="GUITHDRAFT_102692"/>
</dbReference>
<reference evidence="2 4" key="1">
    <citation type="journal article" date="2012" name="Nature">
        <title>Algal genomes reveal evolutionary mosaicism and the fate of nucleomorphs.</title>
        <authorList>
            <consortium name="DOE Joint Genome Institute"/>
            <person name="Curtis B.A."/>
            <person name="Tanifuji G."/>
            <person name="Burki F."/>
            <person name="Gruber A."/>
            <person name="Irimia M."/>
            <person name="Maruyama S."/>
            <person name="Arias M.C."/>
            <person name="Ball S.G."/>
            <person name="Gile G.H."/>
            <person name="Hirakawa Y."/>
            <person name="Hopkins J.F."/>
            <person name="Kuo A."/>
            <person name="Rensing S.A."/>
            <person name="Schmutz J."/>
            <person name="Symeonidi A."/>
            <person name="Elias M."/>
            <person name="Eveleigh R.J."/>
            <person name="Herman E.K."/>
            <person name="Klute M.J."/>
            <person name="Nakayama T."/>
            <person name="Obornik M."/>
            <person name="Reyes-Prieto A."/>
            <person name="Armbrust E.V."/>
            <person name="Aves S.J."/>
            <person name="Beiko R.G."/>
            <person name="Coutinho P."/>
            <person name="Dacks J.B."/>
            <person name="Durnford D.G."/>
            <person name="Fast N.M."/>
            <person name="Green B.R."/>
            <person name="Grisdale C.J."/>
            <person name="Hempel F."/>
            <person name="Henrissat B."/>
            <person name="Hoppner M.P."/>
            <person name="Ishida K."/>
            <person name="Kim E."/>
            <person name="Koreny L."/>
            <person name="Kroth P.G."/>
            <person name="Liu Y."/>
            <person name="Malik S.B."/>
            <person name="Maier U.G."/>
            <person name="McRose D."/>
            <person name="Mock T."/>
            <person name="Neilson J.A."/>
            <person name="Onodera N.T."/>
            <person name="Poole A.M."/>
            <person name="Pritham E.J."/>
            <person name="Richards T.A."/>
            <person name="Rocap G."/>
            <person name="Roy S.W."/>
            <person name="Sarai C."/>
            <person name="Schaack S."/>
            <person name="Shirato S."/>
            <person name="Slamovits C.H."/>
            <person name="Spencer D.F."/>
            <person name="Suzuki S."/>
            <person name="Worden A.Z."/>
            <person name="Zauner S."/>
            <person name="Barry K."/>
            <person name="Bell C."/>
            <person name="Bharti A.K."/>
            <person name="Crow J.A."/>
            <person name="Grimwood J."/>
            <person name="Kramer R."/>
            <person name="Lindquist E."/>
            <person name="Lucas S."/>
            <person name="Salamov A."/>
            <person name="McFadden G.I."/>
            <person name="Lane C.E."/>
            <person name="Keeling P.J."/>
            <person name="Gray M.W."/>
            <person name="Grigoriev I.V."/>
            <person name="Archibald J.M."/>
        </authorList>
    </citation>
    <scope>NUCLEOTIDE SEQUENCE</scope>
    <source>
        <strain evidence="2 4">CCMP2712</strain>
    </source>
</reference>
<dbReference type="SUPFAM" id="SSF103473">
    <property type="entry name" value="MFS general substrate transporter"/>
    <property type="match status" value="1"/>
</dbReference>
<name>L1JTA3_GUITC</name>